<evidence type="ECO:0000259" key="6">
    <source>
        <dbReference type="PROSITE" id="PS51782"/>
    </source>
</evidence>
<keyword evidence="8" id="KW-1185">Reference proteome</keyword>
<keyword evidence="2 5" id="KW-0732">Signal</keyword>
<keyword evidence="1" id="KW-0147">Chitin-binding</keyword>
<evidence type="ECO:0000313" key="7">
    <source>
        <dbReference type="EMBL" id="KAF1973232.1"/>
    </source>
</evidence>
<dbReference type="Proteomes" id="UP000800036">
    <property type="component" value="Unassembled WGS sequence"/>
</dbReference>
<evidence type="ECO:0000313" key="8">
    <source>
        <dbReference type="Proteomes" id="UP000800036"/>
    </source>
</evidence>
<feature type="region of interest" description="Disordered" evidence="4">
    <location>
        <begin position="96"/>
        <end position="172"/>
    </location>
</feature>
<feature type="domain" description="LysM" evidence="6">
    <location>
        <begin position="46"/>
        <end position="92"/>
    </location>
</feature>
<dbReference type="PANTHER" id="PTHR34997">
    <property type="entry name" value="AM15"/>
    <property type="match status" value="1"/>
</dbReference>
<dbReference type="CDD" id="cd00118">
    <property type="entry name" value="LysM"/>
    <property type="match status" value="2"/>
</dbReference>
<dbReference type="AlphaFoldDB" id="A0A6A5VB68"/>
<evidence type="ECO:0000256" key="2">
    <source>
        <dbReference type="ARBA" id="ARBA00022729"/>
    </source>
</evidence>
<dbReference type="PROSITE" id="PS51782">
    <property type="entry name" value="LYSM"/>
    <property type="match status" value="3"/>
</dbReference>
<gene>
    <name evidence="7" type="ORF">BU23DRAFT_533807</name>
</gene>
<reference evidence="7" key="1">
    <citation type="journal article" date="2020" name="Stud. Mycol.">
        <title>101 Dothideomycetes genomes: a test case for predicting lifestyles and emergence of pathogens.</title>
        <authorList>
            <person name="Haridas S."/>
            <person name="Albert R."/>
            <person name="Binder M."/>
            <person name="Bloem J."/>
            <person name="Labutti K."/>
            <person name="Salamov A."/>
            <person name="Andreopoulos B."/>
            <person name="Baker S."/>
            <person name="Barry K."/>
            <person name="Bills G."/>
            <person name="Bluhm B."/>
            <person name="Cannon C."/>
            <person name="Castanera R."/>
            <person name="Culley D."/>
            <person name="Daum C."/>
            <person name="Ezra D."/>
            <person name="Gonzalez J."/>
            <person name="Henrissat B."/>
            <person name="Kuo A."/>
            <person name="Liang C."/>
            <person name="Lipzen A."/>
            <person name="Lutzoni F."/>
            <person name="Magnuson J."/>
            <person name="Mondo S."/>
            <person name="Nolan M."/>
            <person name="Ohm R."/>
            <person name="Pangilinan J."/>
            <person name="Park H.-J."/>
            <person name="Ramirez L."/>
            <person name="Alfaro M."/>
            <person name="Sun H."/>
            <person name="Tritt A."/>
            <person name="Yoshinaga Y."/>
            <person name="Zwiers L.-H."/>
            <person name="Turgeon B."/>
            <person name="Goodwin S."/>
            <person name="Spatafora J."/>
            <person name="Crous P."/>
            <person name="Grigoriev I."/>
        </authorList>
    </citation>
    <scope>NUCLEOTIDE SEQUENCE</scope>
    <source>
        <strain evidence="7">CBS 107.79</strain>
    </source>
</reference>
<dbReference type="EMBL" id="ML976682">
    <property type="protein sequence ID" value="KAF1973232.1"/>
    <property type="molecule type" value="Genomic_DNA"/>
</dbReference>
<keyword evidence="3" id="KW-0843">Virulence</keyword>
<feature type="compositionally biased region" description="Low complexity" evidence="4">
    <location>
        <begin position="103"/>
        <end position="161"/>
    </location>
</feature>
<dbReference type="SMART" id="SM00257">
    <property type="entry name" value="LysM"/>
    <property type="match status" value="3"/>
</dbReference>
<sequence>MLFSSTNLLLIVYLLQGAAARPRRLTARGPDPSLPSDPNTSQYCSWWLDLDTATDCSALLKENFLTLEEFRRWNPSISAGCDNLVVGQSYCVEALSEPPPGPASSSQPSTSSSRPTTSSTPITSKTSSSSSSTRPAPVTTAPTTTQAPSSTTLRPSTTTTPGNGISTPSPLQPSIVDNCDEFYFVKLNEQCDAIAKAHGITLAQFLTWNPKAGATCTGLWAEAYACVSVIGVSPSLSSSAAPSTTTPGNGIATPAPIQANMVKNCDSFYLVKGGDTCYDIGKAQRVSSAEIISWNPAVGSGCGSLWPDYYICISIVGHEPTPSWIDPVAPALPSKSFDTGVYPPRAARRFTSFKGTKVALAK</sequence>
<dbReference type="InterPro" id="IPR018392">
    <property type="entry name" value="LysM"/>
</dbReference>
<evidence type="ECO:0000256" key="1">
    <source>
        <dbReference type="ARBA" id="ARBA00022669"/>
    </source>
</evidence>
<dbReference type="InterPro" id="IPR036779">
    <property type="entry name" value="LysM_dom_sf"/>
</dbReference>
<dbReference type="Pfam" id="PF01476">
    <property type="entry name" value="LysM"/>
    <property type="match status" value="2"/>
</dbReference>
<feature type="signal peptide" evidence="5">
    <location>
        <begin position="1"/>
        <end position="20"/>
    </location>
</feature>
<dbReference type="OrthoDB" id="2281372at2759"/>
<feature type="chain" id="PRO_5025331912" description="LysM domain-containing protein" evidence="5">
    <location>
        <begin position="21"/>
        <end position="362"/>
    </location>
</feature>
<evidence type="ECO:0000256" key="5">
    <source>
        <dbReference type="SAM" id="SignalP"/>
    </source>
</evidence>
<dbReference type="InterPro" id="IPR052210">
    <property type="entry name" value="LysM1-like"/>
</dbReference>
<evidence type="ECO:0000256" key="4">
    <source>
        <dbReference type="SAM" id="MobiDB-lite"/>
    </source>
</evidence>
<organism evidence="7 8">
    <name type="scientific">Bimuria novae-zelandiae CBS 107.79</name>
    <dbReference type="NCBI Taxonomy" id="1447943"/>
    <lineage>
        <taxon>Eukaryota</taxon>
        <taxon>Fungi</taxon>
        <taxon>Dikarya</taxon>
        <taxon>Ascomycota</taxon>
        <taxon>Pezizomycotina</taxon>
        <taxon>Dothideomycetes</taxon>
        <taxon>Pleosporomycetidae</taxon>
        <taxon>Pleosporales</taxon>
        <taxon>Massarineae</taxon>
        <taxon>Didymosphaeriaceae</taxon>
        <taxon>Bimuria</taxon>
    </lineage>
</organism>
<dbReference type="SUPFAM" id="SSF54106">
    <property type="entry name" value="LysM domain"/>
    <property type="match status" value="2"/>
</dbReference>
<evidence type="ECO:0000256" key="3">
    <source>
        <dbReference type="ARBA" id="ARBA00023026"/>
    </source>
</evidence>
<feature type="domain" description="LysM" evidence="6">
    <location>
        <begin position="181"/>
        <end position="227"/>
    </location>
</feature>
<protein>
    <recommendedName>
        <fullName evidence="6">LysM domain-containing protein</fullName>
    </recommendedName>
</protein>
<name>A0A6A5VB68_9PLEO</name>
<dbReference type="PANTHER" id="PTHR34997:SF2">
    <property type="entry name" value="LYSM DOMAIN-CONTAINING PROTEIN-RELATED"/>
    <property type="match status" value="1"/>
</dbReference>
<dbReference type="Gene3D" id="3.10.350.10">
    <property type="entry name" value="LysM domain"/>
    <property type="match status" value="3"/>
</dbReference>
<feature type="domain" description="LysM" evidence="6">
    <location>
        <begin position="267"/>
        <end position="313"/>
    </location>
</feature>
<accession>A0A6A5VB68</accession>
<proteinExistence type="predicted"/>
<dbReference type="GO" id="GO:0008061">
    <property type="term" value="F:chitin binding"/>
    <property type="evidence" value="ECO:0007669"/>
    <property type="project" value="UniProtKB-KW"/>
</dbReference>